<dbReference type="Proteomes" id="UP000694565">
    <property type="component" value="Unplaced"/>
</dbReference>
<sequence>MFKFLNTIFSLGGQFFGLCLLQLSDASRGFGAHDAASPAHLLISVIVVGLDGFHKLGKCTLILTRREQSHLLVLIILHGGVTRNY</sequence>
<evidence type="ECO:0000313" key="2">
    <source>
        <dbReference type="Proteomes" id="UP000694565"/>
    </source>
</evidence>
<dbReference type="GeneTree" id="ENSGT00990000204427"/>
<proteinExistence type="predicted"/>
<accession>A0A8C2ZM49</accession>
<reference evidence="1" key="1">
    <citation type="submission" date="2025-08" db="UniProtKB">
        <authorList>
            <consortium name="Ensembl"/>
        </authorList>
    </citation>
    <scope>IDENTIFICATION</scope>
</reference>
<organism evidence="1 2">
    <name type="scientific">Cyclopterus lumpus</name>
    <name type="common">Lumpsucker</name>
    <dbReference type="NCBI Taxonomy" id="8103"/>
    <lineage>
        <taxon>Eukaryota</taxon>
        <taxon>Metazoa</taxon>
        <taxon>Chordata</taxon>
        <taxon>Craniata</taxon>
        <taxon>Vertebrata</taxon>
        <taxon>Euteleostomi</taxon>
        <taxon>Actinopterygii</taxon>
        <taxon>Neopterygii</taxon>
        <taxon>Teleostei</taxon>
        <taxon>Neoteleostei</taxon>
        <taxon>Acanthomorphata</taxon>
        <taxon>Eupercaria</taxon>
        <taxon>Perciformes</taxon>
        <taxon>Cottioidei</taxon>
        <taxon>Cottales</taxon>
        <taxon>Cyclopteridae</taxon>
        <taxon>Cyclopterus</taxon>
    </lineage>
</organism>
<dbReference type="Ensembl" id="ENSCLMT00005030676.1">
    <property type="protein sequence ID" value="ENSCLMP00005029344.1"/>
    <property type="gene ID" value="ENSCLMG00005014326.1"/>
</dbReference>
<evidence type="ECO:0000313" key="1">
    <source>
        <dbReference type="Ensembl" id="ENSCLMP00005029344.1"/>
    </source>
</evidence>
<keyword evidence="2" id="KW-1185">Reference proteome</keyword>
<dbReference type="AlphaFoldDB" id="A0A8C2ZM49"/>
<protein>
    <recommendedName>
        <fullName evidence="3">Secreted protein</fullName>
    </recommendedName>
</protein>
<evidence type="ECO:0008006" key="3">
    <source>
        <dbReference type="Google" id="ProtNLM"/>
    </source>
</evidence>
<reference evidence="1" key="2">
    <citation type="submission" date="2025-09" db="UniProtKB">
        <authorList>
            <consortium name="Ensembl"/>
        </authorList>
    </citation>
    <scope>IDENTIFICATION</scope>
</reference>
<name>A0A8C2ZM49_CYCLU</name>